<dbReference type="GO" id="GO:0004146">
    <property type="term" value="F:dihydrofolate reductase activity"/>
    <property type="evidence" value="ECO:0007669"/>
    <property type="project" value="UniProtKB-EC"/>
</dbReference>
<dbReference type="GO" id="GO:0046654">
    <property type="term" value="P:tetrahydrofolate biosynthetic process"/>
    <property type="evidence" value="ECO:0007669"/>
    <property type="project" value="UniProtKB-UniPathway"/>
</dbReference>
<dbReference type="GO" id="GO:0005829">
    <property type="term" value="C:cytosol"/>
    <property type="evidence" value="ECO:0007669"/>
    <property type="project" value="TreeGrafter"/>
</dbReference>
<feature type="domain" description="DHFR" evidence="10">
    <location>
        <begin position="2"/>
        <end position="159"/>
    </location>
</feature>
<dbReference type="Gene3D" id="3.40.430.10">
    <property type="entry name" value="Dihydrofolate Reductase, subunit A"/>
    <property type="match status" value="1"/>
</dbReference>
<dbReference type="GO" id="GO:0046655">
    <property type="term" value="P:folic acid metabolic process"/>
    <property type="evidence" value="ECO:0007669"/>
    <property type="project" value="TreeGrafter"/>
</dbReference>
<dbReference type="eggNOG" id="COG0262">
    <property type="taxonomic scope" value="Bacteria"/>
</dbReference>
<dbReference type="PIRSF" id="PIRSF000194">
    <property type="entry name" value="DHFR"/>
    <property type="match status" value="1"/>
</dbReference>
<dbReference type="InterPro" id="IPR024072">
    <property type="entry name" value="DHFR-like_dom_sf"/>
</dbReference>
<dbReference type="AlphaFoldDB" id="M1LTK7"/>
<dbReference type="PATRIC" id="fig|1208919.3.peg.86"/>
<dbReference type="SUPFAM" id="SSF53597">
    <property type="entry name" value="Dihydrofolate reductase-like"/>
    <property type="match status" value="1"/>
</dbReference>
<dbReference type="OrthoDB" id="9804315at2"/>
<dbReference type="PANTHER" id="PTHR48069:SF3">
    <property type="entry name" value="DIHYDROFOLATE REDUCTASE"/>
    <property type="match status" value="1"/>
</dbReference>
<dbReference type="PROSITE" id="PS00075">
    <property type="entry name" value="DHFR_1"/>
    <property type="match status" value="1"/>
</dbReference>
<reference evidence="11 12" key="1">
    <citation type="journal article" date="2013" name="Genome Biol. Evol.">
        <title>Genome evolution and phylogenomic analysis of candidatus kinetoplastibacterium, the betaproteobacterial endosymbionts of strigomonas and angomonas.</title>
        <authorList>
            <person name="Alves J.M."/>
            <person name="Serrano M.G."/>
            <person name="Maia da Silva F."/>
            <person name="Voegtly L.J."/>
            <person name="Matveyev A.V."/>
            <person name="Teixeira M.M."/>
            <person name="Camargo E.P."/>
            <person name="Buck G.A."/>
        </authorList>
    </citation>
    <scope>NUCLEOTIDE SEQUENCE [LARGE SCALE GENOMIC DNA]</scope>
    <source>
        <strain evidence="11 12">TCC079E</strain>
    </source>
</reference>
<name>M1LTK7_9PROT</name>
<comment type="catalytic activity">
    <reaction evidence="8">
        <text>(6S)-5,6,7,8-tetrahydrofolate + NADP(+) = 7,8-dihydrofolate + NADPH + H(+)</text>
        <dbReference type="Rhea" id="RHEA:15009"/>
        <dbReference type="ChEBI" id="CHEBI:15378"/>
        <dbReference type="ChEBI" id="CHEBI:57451"/>
        <dbReference type="ChEBI" id="CHEBI:57453"/>
        <dbReference type="ChEBI" id="CHEBI:57783"/>
        <dbReference type="ChEBI" id="CHEBI:58349"/>
        <dbReference type="EC" id="1.5.1.3"/>
    </reaction>
</comment>
<comment type="similarity">
    <text evidence="2 8 9">Belongs to the dihydrofolate reductase family.</text>
</comment>
<evidence type="ECO:0000313" key="12">
    <source>
        <dbReference type="Proteomes" id="UP000011547"/>
    </source>
</evidence>
<dbReference type="InterPro" id="IPR017925">
    <property type="entry name" value="DHFR_CS"/>
</dbReference>
<dbReference type="InterPro" id="IPR012259">
    <property type="entry name" value="DHFR"/>
</dbReference>
<dbReference type="InterPro" id="IPR001796">
    <property type="entry name" value="DHFR_dom"/>
</dbReference>
<accession>M1LTK7</accession>
<dbReference type="EMBL" id="CP003803">
    <property type="protein sequence ID" value="AGF46649.1"/>
    <property type="molecule type" value="Genomic_DNA"/>
</dbReference>
<comment type="pathway">
    <text evidence="1 8">Cofactor biosynthesis; tetrahydrofolate biosynthesis; 5,6,7,8-tetrahydrofolate from 7,8-dihydrofolate: step 1/1.</text>
</comment>
<dbReference type="GO" id="GO:0046452">
    <property type="term" value="P:dihydrofolate metabolic process"/>
    <property type="evidence" value="ECO:0007669"/>
    <property type="project" value="TreeGrafter"/>
</dbReference>
<protein>
    <recommendedName>
        <fullName evidence="3 8">Dihydrofolate reductase</fullName>
        <ecNumber evidence="3 8">1.5.1.3</ecNumber>
    </recommendedName>
</protein>
<dbReference type="KEGG" id="kde:CDSE_0305"/>
<evidence type="ECO:0000259" key="10">
    <source>
        <dbReference type="PROSITE" id="PS51330"/>
    </source>
</evidence>
<dbReference type="HOGENOM" id="CLU_043966_5_1_4"/>
<evidence type="ECO:0000256" key="5">
    <source>
        <dbReference type="ARBA" id="ARBA00022857"/>
    </source>
</evidence>
<keyword evidence="4 8" id="KW-0554">One-carbon metabolism</keyword>
<gene>
    <name evidence="11" type="ORF">CDSE_0305</name>
</gene>
<dbReference type="RefSeq" id="WP_015396060.1">
    <property type="nucleotide sequence ID" value="NC_020294.1"/>
</dbReference>
<dbReference type="Proteomes" id="UP000011547">
    <property type="component" value="Chromosome"/>
</dbReference>
<evidence type="ECO:0000256" key="7">
    <source>
        <dbReference type="ARBA" id="ARBA00025067"/>
    </source>
</evidence>
<dbReference type="PANTHER" id="PTHR48069">
    <property type="entry name" value="DIHYDROFOLATE REDUCTASE"/>
    <property type="match status" value="1"/>
</dbReference>
<evidence type="ECO:0000256" key="6">
    <source>
        <dbReference type="ARBA" id="ARBA00023002"/>
    </source>
</evidence>
<dbReference type="STRING" id="1208919.CDSE_0305"/>
<dbReference type="CDD" id="cd00209">
    <property type="entry name" value="DHFR"/>
    <property type="match status" value="1"/>
</dbReference>
<evidence type="ECO:0000256" key="3">
    <source>
        <dbReference type="ARBA" id="ARBA00012856"/>
    </source>
</evidence>
<organism evidence="11 12">
    <name type="scientific">Candidatus Kinetoplastidibacterium desouzai TCC079E</name>
    <dbReference type="NCBI Taxonomy" id="1208919"/>
    <lineage>
        <taxon>Bacteria</taxon>
        <taxon>Pseudomonadati</taxon>
        <taxon>Pseudomonadota</taxon>
        <taxon>Betaproteobacteria</taxon>
        <taxon>Candidatus Kinetoplastidibacterium</taxon>
    </lineage>
</organism>
<sequence>MEIIIIVAYSRNRVIGAKNSIPWKLPSDLLHFKHKTSNYPIIMGRNTWESLPVKPLPNRSNIILTNSKNTYPEGVIIANSLKDSIHKCNKTEKVFIIGGEKIYLQFIPIASKILATEIHAEMKGDVFFPALKSSIWHEEAREKQPKENGLDYDFVTYIKNPKPLLLKNNYFKQSI</sequence>
<dbReference type="Pfam" id="PF00186">
    <property type="entry name" value="DHFR_1"/>
    <property type="match status" value="1"/>
</dbReference>
<dbReference type="FunFam" id="3.40.430.10:FF:000001">
    <property type="entry name" value="Dihydrofolate reductase"/>
    <property type="match status" value="1"/>
</dbReference>
<evidence type="ECO:0000256" key="8">
    <source>
        <dbReference type="PIRNR" id="PIRNR000194"/>
    </source>
</evidence>
<dbReference type="GO" id="GO:0070401">
    <property type="term" value="F:NADP+ binding"/>
    <property type="evidence" value="ECO:0007669"/>
    <property type="project" value="UniProtKB-ARBA"/>
</dbReference>
<proteinExistence type="inferred from homology"/>
<evidence type="ECO:0000256" key="4">
    <source>
        <dbReference type="ARBA" id="ARBA00022563"/>
    </source>
</evidence>
<keyword evidence="12" id="KW-1185">Reference proteome</keyword>
<dbReference type="GO" id="GO:0006730">
    <property type="term" value="P:one-carbon metabolic process"/>
    <property type="evidence" value="ECO:0007669"/>
    <property type="project" value="UniProtKB-KW"/>
</dbReference>
<dbReference type="EC" id="1.5.1.3" evidence="3 8"/>
<dbReference type="UniPathway" id="UPA00077">
    <property type="reaction ID" value="UER00158"/>
</dbReference>
<dbReference type="PRINTS" id="PR00070">
    <property type="entry name" value="DHFR"/>
</dbReference>
<evidence type="ECO:0000256" key="1">
    <source>
        <dbReference type="ARBA" id="ARBA00004903"/>
    </source>
</evidence>
<evidence type="ECO:0000256" key="9">
    <source>
        <dbReference type="RuleBase" id="RU004474"/>
    </source>
</evidence>
<evidence type="ECO:0000256" key="2">
    <source>
        <dbReference type="ARBA" id="ARBA00009539"/>
    </source>
</evidence>
<evidence type="ECO:0000313" key="11">
    <source>
        <dbReference type="EMBL" id="AGF46649.1"/>
    </source>
</evidence>
<dbReference type="PROSITE" id="PS51330">
    <property type="entry name" value="DHFR_2"/>
    <property type="match status" value="1"/>
</dbReference>
<comment type="function">
    <text evidence="7 8">Key enzyme in folate metabolism. Catalyzes an essential reaction for de novo glycine and purine synthesis, and for DNA precursor synthesis.</text>
</comment>
<keyword evidence="6 8" id="KW-0560">Oxidoreductase</keyword>
<keyword evidence="5 8" id="KW-0521">NADP</keyword>